<accession>A0AAD1TQS0</accession>
<reference evidence="2" key="1">
    <citation type="submission" date="2022-03" db="EMBL/GenBank/DDBJ databases">
        <authorList>
            <person name="Alioto T."/>
            <person name="Alioto T."/>
            <person name="Gomez Garrido J."/>
        </authorList>
    </citation>
    <scope>NUCLEOTIDE SEQUENCE</scope>
</reference>
<proteinExistence type="predicted"/>
<dbReference type="EMBL" id="OW240924">
    <property type="protein sequence ID" value="CAH2328412.1"/>
    <property type="molecule type" value="Genomic_DNA"/>
</dbReference>
<gene>
    <name evidence="2" type="ORF">PECUL_23A001728</name>
</gene>
<evidence type="ECO:0000313" key="2">
    <source>
        <dbReference type="EMBL" id="CAH2328412.1"/>
    </source>
</evidence>
<sequence>MTNSGKPKIQLEGLTSPTPKANGYRNIRLRGIPEQEGGEALLQFVQTLINSMGFKGPAETPHIMSAFRVCKSAAAPAETPRDVAVRTAMMNRSRALGTVQFKGCS</sequence>
<dbReference type="AlphaFoldDB" id="A0AAD1TQS0"/>
<feature type="region of interest" description="Disordered" evidence="1">
    <location>
        <begin position="1"/>
        <end position="22"/>
    </location>
</feature>
<name>A0AAD1TQS0_PELCU</name>
<evidence type="ECO:0000256" key="1">
    <source>
        <dbReference type="SAM" id="MobiDB-lite"/>
    </source>
</evidence>
<organism evidence="2 3">
    <name type="scientific">Pelobates cultripes</name>
    <name type="common">Western spadefoot toad</name>
    <dbReference type="NCBI Taxonomy" id="61616"/>
    <lineage>
        <taxon>Eukaryota</taxon>
        <taxon>Metazoa</taxon>
        <taxon>Chordata</taxon>
        <taxon>Craniata</taxon>
        <taxon>Vertebrata</taxon>
        <taxon>Euteleostomi</taxon>
        <taxon>Amphibia</taxon>
        <taxon>Batrachia</taxon>
        <taxon>Anura</taxon>
        <taxon>Pelobatoidea</taxon>
        <taxon>Pelobatidae</taxon>
        <taxon>Pelobates</taxon>
    </lineage>
</organism>
<keyword evidence="3" id="KW-1185">Reference proteome</keyword>
<protein>
    <submittedName>
        <fullName evidence="2">Uncharacterized protein</fullName>
    </submittedName>
</protein>
<dbReference type="Proteomes" id="UP001295444">
    <property type="component" value="Chromosome 13"/>
</dbReference>
<evidence type="ECO:0000313" key="3">
    <source>
        <dbReference type="Proteomes" id="UP001295444"/>
    </source>
</evidence>
<dbReference type="Gene3D" id="3.30.70.1820">
    <property type="entry name" value="L1 transposable element, RRM domain"/>
    <property type="match status" value="1"/>
</dbReference>